<keyword evidence="16" id="KW-1185">Reference proteome</keyword>
<dbReference type="RefSeq" id="XP_044927329.1">
    <property type="nucleotide sequence ID" value="XM_045071394.1"/>
</dbReference>
<evidence type="ECO:0000256" key="12">
    <source>
        <dbReference type="ARBA" id="ARBA00082487"/>
    </source>
</evidence>
<feature type="domain" description="Autophagy-related protein 16" evidence="15">
    <location>
        <begin position="1"/>
        <end position="101"/>
    </location>
</feature>
<dbReference type="FunFam" id="2.130.10.10:FF:000199">
    <property type="entry name" value="autophagy-related protein 16-2 isoform X1"/>
    <property type="match status" value="1"/>
</dbReference>
<dbReference type="GO" id="GO:0034274">
    <property type="term" value="C:Atg12-Atg5-Atg16 complex"/>
    <property type="evidence" value="ECO:0007669"/>
    <property type="project" value="UniProtKB-ARBA"/>
</dbReference>
<dbReference type="InterPro" id="IPR045160">
    <property type="entry name" value="ATG16"/>
</dbReference>
<feature type="repeat" description="WD" evidence="13">
    <location>
        <begin position="547"/>
        <end position="576"/>
    </location>
</feature>
<evidence type="ECO:0000256" key="11">
    <source>
        <dbReference type="ARBA" id="ARBA00076331"/>
    </source>
</evidence>
<evidence type="ECO:0000256" key="3">
    <source>
        <dbReference type="ARBA" id="ARBA00022448"/>
    </source>
</evidence>
<dbReference type="InterPro" id="IPR001680">
    <property type="entry name" value="WD40_rpt"/>
</dbReference>
<dbReference type="PRINTS" id="PR00320">
    <property type="entry name" value="GPROTEINBRPT"/>
</dbReference>
<organism evidence="16 17">
    <name type="scientific">Mustela putorius furo</name>
    <name type="common">European domestic ferret</name>
    <name type="synonym">Mustela furo</name>
    <dbReference type="NCBI Taxonomy" id="9669"/>
    <lineage>
        <taxon>Eukaryota</taxon>
        <taxon>Metazoa</taxon>
        <taxon>Chordata</taxon>
        <taxon>Craniata</taxon>
        <taxon>Vertebrata</taxon>
        <taxon>Euteleostomi</taxon>
        <taxon>Mammalia</taxon>
        <taxon>Eutheria</taxon>
        <taxon>Laurasiatheria</taxon>
        <taxon>Carnivora</taxon>
        <taxon>Caniformia</taxon>
        <taxon>Musteloidea</taxon>
        <taxon>Mustelidae</taxon>
        <taxon>Mustelinae</taxon>
        <taxon>Mustela</taxon>
    </lineage>
</organism>
<feature type="repeat" description="WD" evidence="13">
    <location>
        <begin position="265"/>
        <end position="306"/>
    </location>
</feature>
<keyword evidence="5 13" id="KW-0853">WD repeat</keyword>
<dbReference type="InterPro" id="IPR036322">
    <property type="entry name" value="WD40_repeat_dom_sf"/>
</dbReference>
<keyword evidence="7" id="KW-0653">Protein transport</keyword>
<dbReference type="CTD" id="89849"/>
<dbReference type="RefSeq" id="XP_044927330.1">
    <property type="nucleotide sequence ID" value="XM_045071395.1"/>
</dbReference>
<evidence type="ECO:0000259" key="15">
    <source>
        <dbReference type="Pfam" id="PF08614"/>
    </source>
</evidence>
<dbReference type="GO" id="GO:0015031">
    <property type="term" value="P:protein transport"/>
    <property type="evidence" value="ECO:0007669"/>
    <property type="project" value="UniProtKB-KW"/>
</dbReference>
<dbReference type="CDD" id="cd22887">
    <property type="entry name" value="Atg16_CCD"/>
    <property type="match status" value="1"/>
</dbReference>
<dbReference type="Proteomes" id="UP000000715">
    <property type="component" value="Unplaced"/>
</dbReference>
<keyword evidence="4" id="KW-0963">Cytoplasm</keyword>
<dbReference type="SUPFAM" id="SSF50978">
    <property type="entry name" value="WD40 repeat-like"/>
    <property type="match status" value="1"/>
</dbReference>
<comment type="function">
    <text evidence="9">May play a role in regulating epithelial homeostasis in an ATG16L1-dependent manner.</text>
</comment>
<evidence type="ECO:0000256" key="6">
    <source>
        <dbReference type="ARBA" id="ARBA00022737"/>
    </source>
</evidence>
<dbReference type="PROSITE" id="PS50294">
    <property type="entry name" value="WD_REPEATS_REGION"/>
    <property type="match status" value="2"/>
</dbReference>
<keyword evidence="8 14" id="KW-0175">Coiled coil</keyword>
<comment type="subcellular location">
    <subcellularLocation>
        <location evidence="1">Cytoplasm</location>
        <location evidence="1">Cytosol</location>
    </subcellularLocation>
</comment>
<sequence>MAYQVVEKSAALGALESTLEERQSRLAALEAHVAELQEARARHARQVDAQRELNAAQRAAYEALRAHARLQEAALRRLEEEARDLLERLVQRKARAAAERNLRLERLEKAKQAQVSLELKKAAKRTVSISEKQQACPSHVRPHQPLFTVLCAGGRGAGPLTFLSFTPSPRSPHSVSQGIREEAETLAPTAEPLSLKSEAGDKWKRPFRSASATSLTLSRCVDVVKELLDFKKRRGHSVGGAPEQRYQSIPVCVAARPPTQVQDVLDAHLSEVNAVCFGPSSSLLATGGADRLIQLWNVVGGRLEANQTLEGAGGSITSVDFDPSVRGLSLSDMVCLLCGLPNPLSMIWEALRQPLPQLSGLRDVASVQVQVKGLRLPLPSFQGSQVLAATYNQAAQIWKVGEVQSKETLSGHTDKVTAAKFKLTRHQAVTGSRDRTVKEWDLGRAYCSRTINVLSYCNDVVCGDHVIISGHYDQKIRFWDSRVPCCTQVIPVQGRVTSLNLSYDQLHLLSCSRDDTLKVIDLRVSNIRQVFRADGFRCGSDWTKAVFSPDRSYALAGSWDGALYIWNVDTGKLEGSLRGPHCTAINAVAWCASGSHVVSVDQARKVVLWR</sequence>
<accession>A0A8U0RQU1</accession>
<dbReference type="PANTHER" id="PTHR19878">
    <property type="entry name" value="AUTOPHAGY PROTEIN 16-LIKE"/>
    <property type="match status" value="1"/>
</dbReference>
<evidence type="ECO:0000256" key="4">
    <source>
        <dbReference type="ARBA" id="ARBA00022490"/>
    </source>
</evidence>
<evidence type="ECO:0000256" key="5">
    <source>
        <dbReference type="ARBA" id="ARBA00022574"/>
    </source>
</evidence>
<dbReference type="SMART" id="SM00320">
    <property type="entry name" value="WD40"/>
    <property type="match status" value="6"/>
</dbReference>
<dbReference type="CDD" id="cd00200">
    <property type="entry name" value="WD40"/>
    <property type="match status" value="1"/>
</dbReference>
<evidence type="ECO:0000256" key="2">
    <source>
        <dbReference type="ARBA" id="ARBA00009271"/>
    </source>
</evidence>
<evidence type="ECO:0000313" key="17">
    <source>
        <dbReference type="RefSeq" id="XP_044927329.1"/>
    </source>
</evidence>
<evidence type="ECO:0000256" key="7">
    <source>
        <dbReference type="ARBA" id="ARBA00022927"/>
    </source>
</evidence>
<feature type="repeat" description="WD" evidence="13">
    <location>
        <begin position="409"/>
        <end position="450"/>
    </location>
</feature>
<evidence type="ECO:0000313" key="16">
    <source>
        <dbReference type="Proteomes" id="UP000000715"/>
    </source>
</evidence>
<keyword evidence="6" id="KW-0677">Repeat</keyword>
<evidence type="ECO:0000256" key="8">
    <source>
        <dbReference type="ARBA" id="ARBA00023054"/>
    </source>
</evidence>
<proteinExistence type="inferred from homology"/>
<dbReference type="InterPro" id="IPR013923">
    <property type="entry name" value="Autophagy-rel_prot_16_dom"/>
</dbReference>
<dbReference type="PANTHER" id="PTHR19878:SF7">
    <property type="entry name" value="PROTEIN ATG16L2"/>
    <property type="match status" value="1"/>
</dbReference>
<dbReference type="RefSeq" id="XP_044927331.1">
    <property type="nucleotide sequence ID" value="XM_045071396.1"/>
</dbReference>
<dbReference type="GO" id="GO:0005829">
    <property type="term" value="C:cytosol"/>
    <property type="evidence" value="ECO:0007669"/>
    <property type="project" value="UniProtKB-SubCell"/>
</dbReference>
<dbReference type="InterPro" id="IPR015943">
    <property type="entry name" value="WD40/YVTN_repeat-like_dom_sf"/>
</dbReference>
<evidence type="ECO:0000256" key="14">
    <source>
        <dbReference type="SAM" id="Coils"/>
    </source>
</evidence>
<evidence type="ECO:0000256" key="9">
    <source>
        <dbReference type="ARBA" id="ARBA00053879"/>
    </source>
</evidence>
<dbReference type="InterPro" id="IPR019775">
    <property type="entry name" value="WD40_repeat_CS"/>
</dbReference>
<protein>
    <recommendedName>
        <fullName evidence="10">Protein Atg16l2</fullName>
    </recommendedName>
    <alternativeName>
        <fullName evidence="11">APG16-like 2</fullName>
    </alternativeName>
    <alternativeName>
        <fullName evidence="12">Autophagy-related protein 16-2</fullName>
    </alternativeName>
</protein>
<dbReference type="Pfam" id="PF00400">
    <property type="entry name" value="WD40"/>
    <property type="match status" value="5"/>
</dbReference>
<dbReference type="GO" id="GO:0000045">
    <property type="term" value="P:autophagosome assembly"/>
    <property type="evidence" value="ECO:0007669"/>
    <property type="project" value="InterPro"/>
</dbReference>
<gene>
    <name evidence="17 18 19" type="primary">ATG16L2</name>
</gene>
<dbReference type="InterPro" id="IPR020472">
    <property type="entry name" value="WD40_PAC1"/>
</dbReference>
<evidence type="ECO:0000313" key="19">
    <source>
        <dbReference type="RefSeq" id="XP_044927331.1"/>
    </source>
</evidence>
<dbReference type="PROSITE" id="PS00678">
    <property type="entry name" value="WD_REPEATS_1"/>
    <property type="match status" value="2"/>
</dbReference>
<feature type="coiled-coil region" evidence="14">
    <location>
        <begin position="12"/>
        <end position="99"/>
    </location>
</feature>
<dbReference type="PROSITE" id="PS50082">
    <property type="entry name" value="WD_REPEATS_2"/>
    <property type="match status" value="3"/>
</dbReference>
<evidence type="ECO:0000256" key="13">
    <source>
        <dbReference type="PROSITE-ProRule" id="PRU00221"/>
    </source>
</evidence>
<evidence type="ECO:0000256" key="1">
    <source>
        <dbReference type="ARBA" id="ARBA00004514"/>
    </source>
</evidence>
<dbReference type="Gene3D" id="2.130.10.10">
    <property type="entry name" value="YVTN repeat-like/Quinoprotein amine dehydrogenase"/>
    <property type="match status" value="2"/>
</dbReference>
<comment type="similarity">
    <text evidence="2">Belongs to the WD repeat ATG16 family.</text>
</comment>
<dbReference type="GeneID" id="101681017"/>
<keyword evidence="3" id="KW-0813">Transport</keyword>
<dbReference type="AlphaFoldDB" id="A0A8U0RQU1"/>
<evidence type="ECO:0000256" key="10">
    <source>
        <dbReference type="ARBA" id="ARBA00068248"/>
    </source>
</evidence>
<evidence type="ECO:0000313" key="18">
    <source>
        <dbReference type="RefSeq" id="XP_044927330.1"/>
    </source>
</evidence>
<dbReference type="Pfam" id="PF08614">
    <property type="entry name" value="ATG16"/>
    <property type="match status" value="1"/>
</dbReference>
<name>A0A8U0RQU1_MUSPF</name>
<reference evidence="17 18" key="1">
    <citation type="submission" date="2025-04" db="UniProtKB">
        <authorList>
            <consortium name="RefSeq"/>
        </authorList>
    </citation>
    <scope>IDENTIFICATION</scope>
    <source>
        <tissue evidence="17 18">Brain</tissue>
    </source>
</reference>